<keyword evidence="3" id="KW-1185">Reference proteome</keyword>
<feature type="compositionally biased region" description="Polar residues" evidence="1">
    <location>
        <begin position="774"/>
        <end position="787"/>
    </location>
</feature>
<proteinExistence type="predicted"/>
<feature type="compositionally biased region" description="Polar residues" evidence="1">
    <location>
        <begin position="834"/>
        <end position="843"/>
    </location>
</feature>
<feature type="region of interest" description="Disordered" evidence="1">
    <location>
        <begin position="1"/>
        <end position="55"/>
    </location>
</feature>
<dbReference type="Proteomes" id="UP000709295">
    <property type="component" value="Unassembled WGS sequence"/>
</dbReference>
<organism evidence="2 3">
    <name type="scientific">Phytophthora aleatoria</name>
    <dbReference type="NCBI Taxonomy" id="2496075"/>
    <lineage>
        <taxon>Eukaryota</taxon>
        <taxon>Sar</taxon>
        <taxon>Stramenopiles</taxon>
        <taxon>Oomycota</taxon>
        <taxon>Peronosporomycetes</taxon>
        <taxon>Peronosporales</taxon>
        <taxon>Peronosporaceae</taxon>
        <taxon>Phytophthora</taxon>
    </lineage>
</organism>
<protein>
    <submittedName>
        <fullName evidence="2">Uncharacterized protein</fullName>
    </submittedName>
</protein>
<name>A0A8J5MIJ2_9STRA</name>
<feature type="region of interest" description="Disordered" evidence="1">
    <location>
        <begin position="190"/>
        <end position="234"/>
    </location>
</feature>
<evidence type="ECO:0000313" key="3">
    <source>
        <dbReference type="Proteomes" id="UP000709295"/>
    </source>
</evidence>
<dbReference type="AlphaFoldDB" id="A0A8J5MIJ2"/>
<reference evidence="2" key="1">
    <citation type="submission" date="2021-01" db="EMBL/GenBank/DDBJ databases">
        <title>Phytophthora aleatoria, a newly-described species from Pinus radiata is distinct from Phytophthora cactorum isolates based on comparative genomics.</title>
        <authorList>
            <person name="Mcdougal R."/>
            <person name="Panda P."/>
            <person name="Williams N."/>
            <person name="Studholme D.J."/>
        </authorList>
    </citation>
    <scope>NUCLEOTIDE SEQUENCE</scope>
    <source>
        <strain evidence="2">NZFS 4037</strain>
    </source>
</reference>
<accession>A0A8J5MIJ2</accession>
<feature type="compositionally biased region" description="Basic and acidic residues" evidence="1">
    <location>
        <begin position="555"/>
        <end position="566"/>
    </location>
</feature>
<feature type="compositionally biased region" description="Polar residues" evidence="1">
    <location>
        <begin position="27"/>
        <end position="37"/>
    </location>
</feature>
<feature type="region of interest" description="Disordered" evidence="1">
    <location>
        <begin position="828"/>
        <end position="847"/>
    </location>
</feature>
<feature type="region of interest" description="Disordered" evidence="1">
    <location>
        <begin position="269"/>
        <end position="291"/>
    </location>
</feature>
<gene>
    <name evidence="2" type="ORF">JG688_00000759</name>
</gene>
<sequence>MKRSTPEERRWENGLHQGTRTSKDSAIMSSPMVNRSSGLRRPTTETKRTSGNEVTPSLAATTALQEYLANDIDAKSRIPCPRPASGPVGKRQGNAKPTQLDVRVGINAENADTPKGVVVSRAESPLSRFQKHMKQTHSVPDQRHILLLSTTIPPRGNYHDFQRTAGAPASESAQSLTRSLMDKINEAKSLQQTEAASRGRSKHSSEPEILSLYTPKYQPNLKSTPPVPSTPIQERPPDAVLNNSPPVPHVKPVMPMIPQLAFSASPKKLTLETQHGQETNEKPSREPKEATSTINDVIVATNAVLSIQHMWRQSRRKSKEHNTEVMLIIDKSCDDNITPLFRAAKARCGHVTKQMNDASIDNELVDSSKGSYAKSPRPSQPSYFPWTDHELIFLEEGRCIGELQDAVHRGNSVDQDELVWKRPQQVIRQQEAQRVSMIQKTRRKRGQNQSIPSVDPNVEAPDPIVNGTSEMMSSVPRIEHAVAISTNTKPNEERMIQRKLPRGYRLKLKNTGRKSVLRATKGSTKLQKLLIHVPRATGTHEACDHAEPTCTSNKGEAEREGTPDPPHIVDIDVKQADSTLSDLAEIEVQRNLRLTSDRTLTLDTDSRPGVFGRFVVFSGSALTSNGVDTKLPRHDLISVGDLALARSLLYVERHGQTTINQVEHHNDLIPLTLPSPSIYASGSSTLSEVLPGQPVSMRDPPLIAETNPTGRYGDECAYARSATGHVALQVQDNGRPSQEPEDQEPKDMVRRKCSLAWGELLMEGSRTRSDDSAFCTSSPSNGNNSSIESRAVDKAVDILPQHCSTDPMCALHVITSSFTETVARIHSDEHDNQQTEAAPSSQHPIPVAQPSRLRLDEEKRVEFLRVLNDFKRCLRPPSSCSNSVLLSTTSASTSSKYEAPMVTETANRDPGVVDVAKGQV</sequence>
<feature type="region of interest" description="Disordered" evidence="1">
    <location>
        <begin position="74"/>
        <end position="100"/>
    </location>
</feature>
<feature type="region of interest" description="Disordered" evidence="1">
    <location>
        <begin position="540"/>
        <end position="566"/>
    </location>
</feature>
<dbReference type="EMBL" id="JAENGY010000014">
    <property type="protein sequence ID" value="KAG6977029.1"/>
    <property type="molecule type" value="Genomic_DNA"/>
</dbReference>
<evidence type="ECO:0000313" key="2">
    <source>
        <dbReference type="EMBL" id="KAG6977029.1"/>
    </source>
</evidence>
<feature type="region of interest" description="Disordered" evidence="1">
    <location>
        <begin position="730"/>
        <end position="749"/>
    </location>
</feature>
<evidence type="ECO:0000256" key="1">
    <source>
        <dbReference type="SAM" id="MobiDB-lite"/>
    </source>
</evidence>
<feature type="compositionally biased region" description="Basic and acidic residues" evidence="1">
    <location>
        <begin position="278"/>
        <end position="289"/>
    </location>
</feature>
<comment type="caution">
    <text evidence="2">The sequence shown here is derived from an EMBL/GenBank/DDBJ whole genome shotgun (WGS) entry which is preliminary data.</text>
</comment>
<feature type="region of interest" description="Disordered" evidence="1">
    <location>
        <begin position="439"/>
        <end position="460"/>
    </location>
</feature>
<feature type="region of interest" description="Disordered" evidence="1">
    <location>
        <begin position="768"/>
        <end position="787"/>
    </location>
</feature>
<feature type="compositionally biased region" description="Basic and acidic residues" evidence="1">
    <location>
        <begin position="1"/>
        <end position="13"/>
    </location>
</feature>